<reference evidence="1" key="1">
    <citation type="submission" date="2023-06" db="EMBL/GenBank/DDBJ databases">
        <title>Draft genome of Marssonina rosae.</title>
        <authorList>
            <person name="Cheng Q."/>
        </authorList>
    </citation>
    <scope>NUCLEOTIDE SEQUENCE</scope>
    <source>
        <strain evidence="1">R4</strain>
    </source>
</reference>
<protein>
    <submittedName>
        <fullName evidence="1">Uncharacterized protein</fullName>
    </submittedName>
</protein>
<name>A0AAD9T0P2_9HELO</name>
<evidence type="ECO:0000313" key="1">
    <source>
        <dbReference type="EMBL" id="KAK2626982.1"/>
    </source>
</evidence>
<comment type="caution">
    <text evidence="1">The sequence shown here is derived from an EMBL/GenBank/DDBJ whole genome shotgun (WGS) entry which is preliminary data.</text>
</comment>
<gene>
    <name evidence="1" type="ORF">QTJ16_004157</name>
</gene>
<sequence length="153" mass="17290">MATADTVSLGNAHPPKENSIKAFNEIEVELKTKLQHLRHEMTKHEPEYFAAVKNLSDKQLTTFSSDDLKEVRVASSAYGLHLFGKVLLPESDPSHSYPEKASDKYFHFRAFIPGDASSAQLHSIHTEEVEKPDGDKVYRAIFSSKDPLEWFDT</sequence>
<dbReference type="Proteomes" id="UP001285354">
    <property type="component" value="Unassembled WGS sequence"/>
</dbReference>
<accession>A0AAD9T0P2</accession>
<evidence type="ECO:0000313" key="2">
    <source>
        <dbReference type="Proteomes" id="UP001285354"/>
    </source>
</evidence>
<dbReference type="AlphaFoldDB" id="A0AAD9T0P2"/>
<dbReference type="EMBL" id="JAUBYV010000005">
    <property type="protein sequence ID" value="KAK2626982.1"/>
    <property type="molecule type" value="Genomic_DNA"/>
</dbReference>
<proteinExistence type="predicted"/>
<keyword evidence="2" id="KW-1185">Reference proteome</keyword>
<organism evidence="1 2">
    <name type="scientific">Diplocarpon rosae</name>
    <dbReference type="NCBI Taxonomy" id="946125"/>
    <lineage>
        <taxon>Eukaryota</taxon>
        <taxon>Fungi</taxon>
        <taxon>Dikarya</taxon>
        <taxon>Ascomycota</taxon>
        <taxon>Pezizomycotina</taxon>
        <taxon>Leotiomycetes</taxon>
        <taxon>Helotiales</taxon>
        <taxon>Drepanopezizaceae</taxon>
        <taxon>Diplocarpon</taxon>
    </lineage>
</organism>